<dbReference type="Proteomes" id="UP001152024">
    <property type="component" value="Unassembled WGS sequence"/>
</dbReference>
<accession>A0ABQ8RDQ2</accession>
<evidence type="ECO:0000313" key="1">
    <source>
        <dbReference type="EMBL" id="KAJ4131672.1"/>
    </source>
</evidence>
<name>A0ABQ8RDQ2_FUSEQ</name>
<reference evidence="1" key="1">
    <citation type="submission" date="2022-09" db="EMBL/GenBank/DDBJ databases">
        <title>Fusarium specimens isolated from Avocado Roots.</title>
        <authorList>
            <person name="Stajich J."/>
            <person name="Roper C."/>
            <person name="Heimlech-Rivalta G."/>
        </authorList>
    </citation>
    <scope>NUCLEOTIDE SEQUENCE</scope>
    <source>
        <strain evidence="1">CF00095</strain>
    </source>
</reference>
<evidence type="ECO:0000313" key="2">
    <source>
        <dbReference type="Proteomes" id="UP001152024"/>
    </source>
</evidence>
<proteinExistence type="predicted"/>
<keyword evidence="2" id="KW-1185">Reference proteome</keyword>
<protein>
    <submittedName>
        <fullName evidence="1">Uncharacterized protein</fullName>
    </submittedName>
</protein>
<dbReference type="EMBL" id="JAOQBH010000008">
    <property type="protein sequence ID" value="KAJ4131672.1"/>
    <property type="molecule type" value="Genomic_DNA"/>
</dbReference>
<sequence>MADVGSQRLYSSAAQLSRRDTQITKLIGIVHCKVATNRVMQIALKAAYKILPSLEEQLTCSRILNMAKKAPNIRINQEASNILKEVGLVVNWDKQSLKSPIQTLENKSIQTINKQSDIETNQESQKHPTFYLADTVFFELRANLFVEIGANESHWVLFCWSRLGASESVEIAPRFVKLASAPKDREGAAIVR</sequence>
<comment type="caution">
    <text evidence="1">The sequence shown here is derived from an EMBL/GenBank/DDBJ whole genome shotgun (WGS) entry which is preliminary data.</text>
</comment>
<organism evidence="1 2">
    <name type="scientific">Fusarium equiseti</name>
    <name type="common">Fusarium scirpi</name>
    <dbReference type="NCBI Taxonomy" id="61235"/>
    <lineage>
        <taxon>Eukaryota</taxon>
        <taxon>Fungi</taxon>
        <taxon>Dikarya</taxon>
        <taxon>Ascomycota</taxon>
        <taxon>Pezizomycotina</taxon>
        <taxon>Sordariomycetes</taxon>
        <taxon>Hypocreomycetidae</taxon>
        <taxon>Hypocreales</taxon>
        <taxon>Nectriaceae</taxon>
        <taxon>Fusarium</taxon>
        <taxon>Fusarium incarnatum-equiseti species complex</taxon>
    </lineage>
</organism>
<gene>
    <name evidence="1" type="ORF">NW768_005865</name>
</gene>